<dbReference type="Pfam" id="PF13449">
    <property type="entry name" value="Phytase-like"/>
    <property type="match status" value="1"/>
</dbReference>
<feature type="domain" description="Phytase-like" evidence="2">
    <location>
        <begin position="155"/>
        <end position="459"/>
    </location>
</feature>
<dbReference type="AlphaFoldDB" id="A0AA38KMR6"/>
<keyword evidence="1" id="KW-0732">Signal</keyword>
<evidence type="ECO:0000313" key="3">
    <source>
        <dbReference type="EMBL" id="KAJ3782595.1"/>
    </source>
</evidence>
<evidence type="ECO:0000313" key="4">
    <source>
        <dbReference type="Proteomes" id="UP001163798"/>
    </source>
</evidence>
<comment type="caution">
    <text evidence="3">The sequence shown here is derived from an EMBL/GenBank/DDBJ whole genome shotgun (WGS) entry which is preliminary data.</text>
</comment>
<dbReference type="Proteomes" id="UP001163798">
    <property type="component" value="Unassembled WGS sequence"/>
</dbReference>
<dbReference type="InterPro" id="IPR027372">
    <property type="entry name" value="Phytase-like_dom"/>
</dbReference>
<gene>
    <name evidence="3" type="ORF">GGU10DRAFT_363366</name>
</gene>
<accession>A0AA38KMR6</accession>
<name>A0AA38KMR6_9AGAR</name>
<keyword evidence="4" id="KW-1185">Reference proteome</keyword>
<sequence>MLDKMFPLGVLIISLLAFTQCSPLGENPSPNPNPGTRTISASSPFVSTTLGDVTYINKGIVGFGLIPSNFTDSLGDTLGGIGSAIAFKYATWQSLPNGSYTGTLVVHPDRGYNVISTVDYRSRQHEINFIFTPYNGTDDLDFETAQKTLQLTYVDTILQFDRGGGNTSGLDALAVRPAQSGFPTDAISDPEMPIANETYQHLTIDAEGLIAASDGTYWVSDEYGPYVYHFTANGSLIQTIQPPEAFLPLDSSGNVNFTSVVNPTTGRAGNTGFEGLTLDAENNILYTMLQAATVQDGGDDDESSLYTRMVAYNISNATLTPPTLVGEWVVPLPVSTSKSKTRKCSEIHFVSENVFFALSRDGNGNGAGTSSSDTTSKYKQADLFSIANATNIAGTKFDDPSNPVAPSGVLDDSVTPATYVSFVNYIDDDQLARFGLHNGGDEDSTLVNEKWESLALAPVNDPANPNDYFLFTASDNDFLTEDGISIGVPYNAGVNVDNQFLVFQVTLPSVTPGSIQQAIGV</sequence>
<reference evidence="3" key="1">
    <citation type="submission" date="2022-08" db="EMBL/GenBank/DDBJ databases">
        <authorList>
            <consortium name="DOE Joint Genome Institute"/>
            <person name="Min B."/>
            <person name="Riley R."/>
            <person name="Sierra-Patev S."/>
            <person name="Naranjo-Ortiz M."/>
            <person name="Looney B."/>
            <person name="Konkel Z."/>
            <person name="Slot J.C."/>
            <person name="Sakamoto Y."/>
            <person name="Steenwyk J.L."/>
            <person name="Rokas A."/>
            <person name="Carro J."/>
            <person name="Camarero S."/>
            <person name="Ferreira P."/>
            <person name="Molpeceres G."/>
            <person name="Ruiz-Duenas F.J."/>
            <person name="Serrano A."/>
            <person name="Henrissat B."/>
            <person name="Drula E."/>
            <person name="Hughes K.W."/>
            <person name="Mata J.L."/>
            <person name="Ishikawa N.K."/>
            <person name="Vargas-Isla R."/>
            <person name="Ushijima S."/>
            <person name="Smith C.A."/>
            <person name="Ahrendt S."/>
            <person name="Andreopoulos W."/>
            <person name="He G."/>
            <person name="Labutti K."/>
            <person name="Lipzen A."/>
            <person name="Ng V."/>
            <person name="Sandor L."/>
            <person name="Barry K."/>
            <person name="Martinez A.T."/>
            <person name="Xiao Y."/>
            <person name="Gibbons J.G."/>
            <person name="Terashima K."/>
            <person name="Hibbett D.S."/>
            <person name="Grigoriev I.V."/>
        </authorList>
    </citation>
    <scope>NUCLEOTIDE SEQUENCE</scope>
    <source>
        <strain evidence="3">TFB10291</strain>
    </source>
</reference>
<dbReference type="EMBL" id="MU793466">
    <property type="protein sequence ID" value="KAJ3782595.1"/>
    <property type="molecule type" value="Genomic_DNA"/>
</dbReference>
<evidence type="ECO:0000259" key="2">
    <source>
        <dbReference type="Pfam" id="PF13449"/>
    </source>
</evidence>
<proteinExistence type="predicted"/>
<dbReference type="PANTHER" id="PTHR37957">
    <property type="entry name" value="BLR7070 PROTEIN"/>
    <property type="match status" value="1"/>
</dbReference>
<evidence type="ECO:0000256" key="1">
    <source>
        <dbReference type="SAM" id="SignalP"/>
    </source>
</evidence>
<dbReference type="PANTHER" id="PTHR37957:SF1">
    <property type="entry name" value="PHYTASE-LIKE DOMAIN-CONTAINING PROTEIN"/>
    <property type="match status" value="1"/>
</dbReference>
<organism evidence="3 4">
    <name type="scientific">Lentinula aff. detonsa</name>
    <dbReference type="NCBI Taxonomy" id="2804958"/>
    <lineage>
        <taxon>Eukaryota</taxon>
        <taxon>Fungi</taxon>
        <taxon>Dikarya</taxon>
        <taxon>Basidiomycota</taxon>
        <taxon>Agaricomycotina</taxon>
        <taxon>Agaricomycetes</taxon>
        <taxon>Agaricomycetidae</taxon>
        <taxon>Agaricales</taxon>
        <taxon>Marasmiineae</taxon>
        <taxon>Omphalotaceae</taxon>
        <taxon>Lentinula</taxon>
    </lineage>
</organism>
<protein>
    <submittedName>
        <fullName evidence="3">Esterase-like activity of phytase-domain-containing protein</fullName>
    </submittedName>
</protein>
<feature type="chain" id="PRO_5041283736" evidence="1">
    <location>
        <begin position="22"/>
        <end position="521"/>
    </location>
</feature>
<feature type="signal peptide" evidence="1">
    <location>
        <begin position="1"/>
        <end position="21"/>
    </location>
</feature>